<dbReference type="UniPathway" id="UPA00193"/>
<keyword evidence="5 6" id="KW-0067">ATP-binding</keyword>
<keyword evidence="3 6" id="KW-0436">Ligase</keyword>
<keyword evidence="2 6" id="KW-0554">One-carbon metabolism</keyword>
<organism evidence="7 8">
    <name type="scientific">Shewanella fodinae</name>
    <dbReference type="NCBI Taxonomy" id="552357"/>
    <lineage>
        <taxon>Bacteria</taxon>
        <taxon>Pseudomonadati</taxon>
        <taxon>Pseudomonadota</taxon>
        <taxon>Gammaproteobacteria</taxon>
        <taxon>Alteromonadales</taxon>
        <taxon>Shewanellaceae</taxon>
        <taxon>Shewanella</taxon>
    </lineage>
</organism>
<sequence>MLSDIEISRQTPRRPIAEVAQSLGLAADEYHTVGDAKAKVQLQVLPRLASNPCGKFIVVTAVNPTPHGEGKTVTSIGLTQALHALNKRVCACLRQPSMGPVFGVKGGAAGGGYAQVVPMEELNLHLTGDIHAVTSAHNLAAAALDARLHHEIRLGAEAFWQQSGLRPLNIDPERLLWSRVMDHNDRALRQVTVGQGRNNGPEHSSSFTITAASELMAVLALSRDLQDMRQRIGKLLLAFDKDGQPITAEKLGVAGAMTAIMRQAIEPTLMQTLNGAPCLIHAGPFANIAHGNSSIIADEIALKLADYVVTEGGFGSDMGFEKFCNIKVRASGHAPDCAVLVVTLRALKSHAPKPPEDIGAVDLLALQQGFANLVWHLNNVRRYGLPVVVAINRFPQDTEQELAWLQQAAIAAGAADCVVSEAFSHGAAGALGLAQAVLRTLQQPAAFQPLYHPEAGLRASLATLAELGYGAAGVSLSTQAQQQLLEIQQLGADQLPVCIAKTPMSISHDPSLKGVPHDFVIPINELKLNAGAGFVTALAGNVMTMPGLGVTPGYLHIDIDAEGNICGL</sequence>
<dbReference type="AlphaFoldDB" id="A0A4R2FLR7"/>
<dbReference type="InterPro" id="IPR000559">
    <property type="entry name" value="Formate_THF_ligase"/>
</dbReference>
<dbReference type="Gene3D" id="3.30.1510.10">
    <property type="entry name" value="Domain 2, N(10)-formyltetrahydrofolate synthetase"/>
    <property type="match status" value="1"/>
</dbReference>
<dbReference type="InterPro" id="IPR020628">
    <property type="entry name" value="Formate_THF_ligase_CS"/>
</dbReference>
<feature type="binding site" evidence="6">
    <location>
        <begin position="65"/>
        <end position="72"/>
    </location>
    <ligand>
        <name>ATP</name>
        <dbReference type="ChEBI" id="CHEBI:30616"/>
    </ligand>
</feature>
<dbReference type="Proteomes" id="UP000294832">
    <property type="component" value="Unassembled WGS sequence"/>
</dbReference>
<dbReference type="Gene3D" id="3.40.50.300">
    <property type="entry name" value="P-loop containing nucleotide triphosphate hydrolases"/>
    <property type="match status" value="1"/>
</dbReference>
<evidence type="ECO:0000313" key="7">
    <source>
        <dbReference type="EMBL" id="TCN90628.1"/>
    </source>
</evidence>
<dbReference type="HAMAP" id="MF_01543">
    <property type="entry name" value="FTHFS"/>
    <property type="match status" value="1"/>
</dbReference>
<gene>
    <name evidence="6" type="primary">fhs</name>
    <name evidence="7" type="ORF">EDC91_10198</name>
</gene>
<accession>A0A4R2FLR7</accession>
<comment type="catalytic activity">
    <reaction evidence="6">
        <text>(6S)-5,6,7,8-tetrahydrofolate + formate + ATP = (6R)-10-formyltetrahydrofolate + ADP + phosphate</text>
        <dbReference type="Rhea" id="RHEA:20221"/>
        <dbReference type="ChEBI" id="CHEBI:15740"/>
        <dbReference type="ChEBI" id="CHEBI:30616"/>
        <dbReference type="ChEBI" id="CHEBI:43474"/>
        <dbReference type="ChEBI" id="CHEBI:57453"/>
        <dbReference type="ChEBI" id="CHEBI:195366"/>
        <dbReference type="ChEBI" id="CHEBI:456216"/>
        <dbReference type="EC" id="6.3.4.3"/>
    </reaction>
</comment>
<evidence type="ECO:0000256" key="3">
    <source>
        <dbReference type="ARBA" id="ARBA00022598"/>
    </source>
</evidence>
<dbReference type="NCBIfam" id="NF010030">
    <property type="entry name" value="PRK13505.1"/>
    <property type="match status" value="1"/>
</dbReference>
<evidence type="ECO:0000256" key="1">
    <source>
        <dbReference type="ARBA" id="ARBA00004777"/>
    </source>
</evidence>
<keyword evidence="4 6" id="KW-0547">Nucleotide-binding</keyword>
<dbReference type="InterPro" id="IPR027417">
    <property type="entry name" value="P-loop_NTPase"/>
</dbReference>
<evidence type="ECO:0000256" key="2">
    <source>
        <dbReference type="ARBA" id="ARBA00022563"/>
    </source>
</evidence>
<dbReference type="NCBIfam" id="NF010031">
    <property type="entry name" value="PRK13506.1"/>
    <property type="match status" value="1"/>
</dbReference>
<comment type="pathway">
    <text evidence="1 6">One-carbon metabolism; tetrahydrofolate interconversion.</text>
</comment>
<dbReference type="EMBL" id="SLWF01000001">
    <property type="protein sequence ID" value="TCN90628.1"/>
    <property type="molecule type" value="Genomic_DNA"/>
</dbReference>
<evidence type="ECO:0000256" key="4">
    <source>
        <dbReference type="ARBA" id="ARBA00022741"/>
    </source>
</evidence>
<reference evidence="7 8" key="1">
    <citation type="submission" date="2019-03" db="EMBL/GenBank/DDBJ databases">
        <title>Freshwater and sediment microbial communities from various areas in North America, analyzing microbe dynamics in response to fracking.</title>
        <authorList>
            <person name="Lamendella R."/>
        </authorList>
    </citation>
    <scope>NUCLEOTIDE SEQUENCE [LARGE SCALE GENOMIC DNA]</scope>
    <source>
        <strain evidence="7 8">74A</strain>
    </source>
</reference>
<comment type="similarity">
    <text evidence="6">Belongs to the formate--tetrahydrofolate ligase family.</text>
</comment>
<keyword evidence="8" id="KW-1185">Reference proteome</keyword>
<dbReference type="SUPFAM" id="SSF52540">
    <property type="entry name" value="P-loop containing nucleoside triphosphate hydrolases"/>
    <property type="match status" value="1"/>
</dbReference>
<dbReference type="Pfam" id="PF01268">
    <property type="entry name" value="FTHFS"/>
    <property type="match status" value="1"/>
</dbReference>
<name>A0A4R2FLR7_9GAMM</name>
<dbReference type="GO" id="GO:0005524">
    <property type="term" value="F:ATP binding"/>
    <property type="evidence" value="ECO:0007669"/>
    <property type="project" value="UniProtKB-UniRule"/>
</dbReference>
<comment type="caution">
    <text evidence="7">The sequence shown here is derived from an EMBL/GenBank/DDBJ whole genome shotgun (WGS) entry which is preliminary data.</text>
</comment>
<dbReference type="EC" id="6.3.4.3" evidence="6"/>
<dbReference type="OrthoDB" id="9761733at2"/>
<dbReference type="RefSeq" id="WP_133037368.1">
    <property type="nucleotide sequence ID" value="NZ_SLWF01000001.1"/>
</dbReference>
<dbReference type="GO" id="GO:0035999">
    <property type="term" value="P:tetrahydrofolate interconversion"/>
    <property type="evidence" value="ECO:0007669"/>
    <property type="project" value="UniProtKB-UniRule"/>
</dbReference>
<protein>
    <recommendedName>
        <fullName evidence="6">Formate--tetrahydrofolate ligase</fullName>
        <ecNumber evidence="6">6.3.4.3</ecNumber>
    </recommendedName>
    <alternativeName>
        <fullName evidence="6">Formyltetrahydrofolate synthetase</fullName>
        <shortName evidence="6">FHS</shortName>
        <shortName evidence="6">FTHFS</shortName>
    </alternativeName>
</protein>
<evidence type="ECO:0000256" key="5">
    <source>
        <dbReference type="ARBA" id="ARBA00022840"/>
    </source>
</evidence>
<evidence type="ECO:0000313" key="8">
    <source>
        <dbReference type="Proteomes" id="UP000294832"/>
    </source>
</evidence>
<dbReference type="PROSITE" id="PS00721">
    <property type="entry name" value="FTHFS_1"/>
    <property type="match status" value="1"/>
</dbReference>
<proteinExistence type="inferred from homology"/>
<dbReference type="GO" id="GO:0004329">
    <property type="term" value="F:formate-tetrahydrofolate ligase activity"/>
    <property type="evidence" value="ECO:0007669"/>
    <property type="project" value="UniProtKB-UniRule"/>
</dbReference>
<evidence type="ECO:0000256" key="6">
    <source>
        <dbReference type="HAMAP-Rule" id="MF_01543"/>
    </source>
</evidence>
<dbReference type="Gene3D" id="3.10.410.10">
    <property type="entry name" value="Formyltetrahydrofolate synthetase, domain 3"/>
    <property type="match status" value="1"/>
</dbReference>